<dbReference type="Proteomes" id="UP000815325">
    <property type="component" value="Unassembled WGS sequence"/>
</dbReference>
<keyword evidence="3" id="KW-1185">Reference proteome</keyword>
<dbReference type="Pfam" id="PF09066">
    <property type="entry name" value="B2-adapt-app_C"/>
    <property type="match status" value="1"/>
</dbReference>
<reference evidence="2" key="1">
    <citation type="submission" date="2017-08" db="EMBL/GenBank/DDBJ databases">
        <authorList>
            <person name="Polle J.E."/>
            <person name="Barry K."/>
            <person name="Cushman J."/>
            <person name="Schmutz J."/>
            <person name="Tran D."/>
            <person name="Hathwaick L.T."/>
            <person name="Yim W.C."/>
            <person name="Jenkins J."/>
            <person name="Mckie-Krisberg Z.M."/>
            <person name="Prochnik S."/>
            <person name="Lindquist E."/>
            <person name="Dockter R.B."/>
            <person name="Adam C."/>
            <person name="Molina H."/>
            <person name="Bunkerborg J."/>
            <person name="Jin E."/>
            <person name="Buchheim M."/>
            <person name="Magnuson J."/>
        </authorList>
    </citation>
    <scope>NUCLEOTIDE SEQUENCE</scope>
    <source>
        <strain evidence="2">CCAP 19/18</strain>
    </source>
</reference>
<evidence type="ECO:0000259" key="1">
    <source>
        <dbReference type="Pfam" id="PF09066"/>
    </source>
</evidence>
<dbReference type="EMBL" id="MU069826">
    <property type="protein sequence ID" value="KAF5833173.1"/>
    <property type="molecule type" value="Genomic_DNA"/>
</dbReference>
<accession>A0ABQ7GEY7</accession>
<name>A0ABQ7GEY7_DUNSA</name>
<comment type="caution">
    <text evidence="2">The sequence shown here is derived from an EMBL/GenBank/DDBJ whole genome shotgun (WGS) entry which is preliminary data.</text>
</comment>
<proteinExistence type="predicted"/>
<dbReference type="InterPro" id="IPR015151">
    <property type="entry name" value="B-adaptin_app_sub_C"/>
</dbReference>
<protein>
    <recommendedName>
        <fullName evidence="1">Beta-adaptin appendage C-terminal subdomain domain-containing protein</fullName>
    </recommendedName>
</protein>
<evidence type="ECO:0000313" key="3">
    <source>
        <dbReference type="Proteomes" id="UP000815325"/>
    </source>
</evidence>
<sequence length="121" mass="13239">MTMWTSLPVAHSKASMLNPETVAALVANNHQDFAAHMQQAYIRNLASGGSHPSYKYFFYGMSHFHGAFLVEFTVDATRLSAVTTIKAQHQQAGSGVSAHDSASLVQQFAELWGNCLMGFCR</sequence>
<gene>
    <name evidence="2" type="ORF">DUNSADRAFT_10623</name>
</gene>
<dbReference type="Gene3D" id="3.30.310.10">
    <property type="entry name" value="TATA-Binding Protein"/>
    <property type="match status" value="1"/>
</dbReference>
<organism evidence="2 3">
    <name type="scientific">Dunaliella salina</name>
    <name type="common">Green alga</name>
    <name type="synonym">Protococcus salinus</name>
    <dbReference type="NCBI Taxonomy" id="3046"/>
    <lineage>
        <taxon>Eukaryota</taxon>
        <taxon>Viridiplantae</taxon>
        <taxon>Chlorophyta</taxon>
        <taxon>core chlorophytes</taxon>
        <taxon>Chlorophyceae</taxon>
        <taxon>CS clade</taxon>
        <taxon>Chlamydomonadales</taxon>
        <taxon>Dunaliellaceae</taxon>
        <taxon>Dunaliella</taxon>
    </lineage>
</organism>
<dbReference type="InterPro" id="IPR012295">
    <property type="entry name" value="TBP_dom_sf"/>
</dbReference>
<feature type="domain" description="Beta-adaptin appendage C-terminal subdomain" evidence="1">
    <location>
        <begin position="2"/>
        <end position="96"/>
    </location>
</feature>
<evidence type="ECO:0000313" key="2">
    <source>
        <dbReference type="EMBL" id="KAF5833173.1"/>
    </source>
</evidence>